<dbReference type="PANTHER" id="PTHR33048:SF129">
    <property type="entry name" value="INTEGRAL MEMBRANE PROTEIN-RELATED"/>
    <property type="match status" value="1"/>
</dbReference>
<feature type="region of interest" description="Disordered" evidence="6">
    <location>
        <begin position="292"/>
        <end position="351"/>
    </location>
</feature>
<proteinExistence type="inferred from homology"/>
<comment type="subcellular location">
    <subcellularLocation>
        <location evidence="1">Membrane</location>
        <topology evidence="1">Multi-pass membrane protein</topology>
    </subcellularLocation>
</comment>
<dbReference type="InterPro" id="IPR052337">
    <property type="entry name" value="SAT4-like"/>
</dbReference>
<protein>
    <recommendedName>
        <fullName evidence="8">Rhodopsin domain-containing protein</fullName>
    </recommendedName>
</protein>
<dbReference type="InterPro" id="IPR049326">
    <property type="entry name" value="Rhodopsin_dom_fungi"/>
</dbReference>
<feature type="transmembrane region" description="Helical" evidence="7">
    <location>
        <begin position="19"/>
        <end position="40"/>
    </location>
</feature>
<comment type="similarity">
    <text evidence="5">Belongs to the SAT4 family.</text>
</comment>
<feature type="transmembrane region" description="Helical" evidence="7">
    <location>
        <begin position="52"/>
        <end position="76"/>
    </location>
</feature>
<evidence type="ECO:0000256" key="3">
    <source>
        <dbReference type="ARBA" id="ARBA00022989"/>
    </source>
</evidence>
<keyword evidence="2 7" id="KW-0812">Transmembrane</keyword>
<dbReference type="AlphaFoldDB" id="A0A6A5XXD0"/>
<gene>
    <name evidence="9" type="ORF">BU24DRAFT_151676</name>
</gene>
<evidence type="ECO:0000256" key="7">
    <source>
        <dbReference type="SAM" id="Phobius"/>
    </source>
</evidence>
<dbReference type="Pfam" id="PF20684">
    <property type="entry name" value="Fung_rhodopsin"/>
    <property type="match status" value="1"/>
</dbReference>
<dbReference type="PANTHER" id="PTHR33048">
    <property type="entry name" value="PTH11-LIKE INTEGRAL MEMBRANE PROTEIN (AFU_ORTHOLOGUE AFUA_5G11245)"/>
    <property type="match status" value="1"/>
</dbReference>
<dbReference type="EMBL" id="ML978068">
    <property type="protein sequence ID" value="KAF2017477.1"/>
    <property type="molecule type" value="Genomic_DNA"/>
</dbReference>
<dbReference type="GeneID" id="54278665"/>
<evidence type="ECO:0000256" key="1">
    <source>
        <dbReference type="ARBA" id="ARBA00004141"/>
    </source>
</evidence>
<feature type="domain" description="Rhodopsin" evidence="8">
    <location>
        <begin position="36"/>
        <end position="272"/>
    </location>
</feature>
<evidence type="ECO:0000256" key="2">
    <source>
        <dbReference type="ARBA" id="ARBA00022692"/>
    </source>
</evidence>
<feature type="transmembrane region" description="Helical" evidence="7">
    <location>
        <begin position="209"/>
        <end position="229"/>
    </location>
</feature>
<feature type="transmembrane region" description="Helical" evidence="7">
    <location>
        <begin position="175"/>
        <end position="197"/>
    </location>
</feature>
<feature type="transmembrane region" description="Helical" evidence="7">
    <location>
        <begin position="130"/>
        <end position="150"/>
    </location>
</feature>
<dbReference type="Proteomes" id="UP000799778">
    <property type="component" value="Unassembled WGS sequence"/>
</dbReference>
<evidence type="ECO:0000259" key="8">
    <source>
        <dbReference type="Pfam" id="PF20684"/>
    </source>
</evidence>
<dbReference type="RefSeq" id="XP_033385816.1">
    <property type="nucleotide sequence ID" value="XM_033521268.1"/>
</dbReference>
<keyword evidence="3 7" id="KW-1133">Transmembrane helix</keyword>
<dbReference type="GO" id="GO:0016020">
    <property type="term" value="C:membrane"/>
    <property type="evidence" value="ECO:0007669"/>
    <property type="project" value="UniProtKB-SubCell"/>
</dbReference>
<dbReference type="OrthoDB" id="5278984at2759"/>
<evidence type="ECO:0000313" key="10">
    <source>
        <dbReference type="Proteomes" id="UP000799778"/>
    </source>
</evidence>
<evidence type="ECO:0000256" key="4">
    <source>
        <dbReference type="ARBA" id="ARBA00023136"/>
    </source>
</evidence>
<evidence type="ECO:0000256" key="6">
    <source>
        <dbReference type="SAM" id="MobiDB-lite"/>
    </source>
</evidence>
<reference evidence="9" key="1">
    <citation type="journal article" date="2020" name="Stud. Mycol.">
        <title>101 Dothideomycetes genomes: a test case for predicting lifestyles and emergence of pathogens.</title>
        <authorList>
            <person name="Haridas S."/>
            <person name="Albert R."/>
            <person name="Binder M."/>
            <person name="Bloem J."/>
            <person name="Labutti K."/>
            <person name="Salamov A."/>
            <person name="Andreopoulos B."/>
            <person name="Baker S."/>
            <person name="Barry K."/>
            <person name="Bills G."/>
            <person name="Bluhm B."/>
            <person name="Cannon C."/>
            <person name="Castanera R."/>
            <person name="Culley D."/>
            <person name="Daum C."/>
            <person name="Ezra D."/>
            <person name="Gonzalez J."/>
            <person name="Henrissat B."/>
            <person name="Kuo A."/>
            <person name="Liang C."/>
            <person name="Lipzen A."/>
            <person name="Lutzoni F."/>
            <person name="Magnuson J."/>
            <person name="Mondo S."/>
            <person name="Nolan M."/>
            <person name="Ohm R."/>
            <person name="Pangilinan J."/>
            <person name="Park H.-J."/>
            <person name="Ramirez L."/>
            <person name="Alfaro M."/>
            <person name="Sun H."/>
            <person name="Tritt A."/>
            <person name="Yoshinaga Y."/>
            <person name="Zwiers L.-H."/>
            <person name="Turgeon B."/>
            <person name="Goodwin S."/>
            <person name="Spatafora J."/>
            <person name="Crous P."/>
            <person name="Grigoriev I."/>
        </authorList>
    </citation>
    <scope>NUCLEOTIDE SEQUENCE</scope>
    <source>
        <strain evidence="9">CBS 175.79</strain>
    </source>
</reference>
<evidence type="ECO:0000256" key="5">
    <source>
        <dbReference type="ARBA" id="ARBA00038359"/>
    </source>
</evidence>
<feature type="transmembrane region" description="Helical" evidence="7">
    <location>
        <begin position="96"/>
        <end position="118"/>
    </location>
</feature>
<keyword evidence="4 7" id="KW-0472">Membrane</keyword>
<sequence>MSAAGTTVLPPYSNKASLYIAPVWTLTAIALPLVILRIASRLKRTKSLYIDDWLILVAEILSLVNVSLGTAAVAYGWGKPIAYVIQNWPLLQKLQFSLQTVWIITLCLVRVSIAFSLLRFGTERSWKYPLYFLIGFQCVISSSYIVIQFAQCKPLGWAWEQIPAKCWDPQPIITYGWVIGGIYVAMDFVLSFMPIRLIRTLNRPTAEKFLISFLMSLGLFATVVCALKMTTFNDFGKGDPNQETIKPSMLTKLEELVGIIAVCLPSLKSPAQNVLKKAGFLKSHELTRPSFVNTIPLSERHNMGGREEDQNSDGADSLPPKDDIRVDSVNVKPGSADSATRNQRKDAWQLV</sequence>
<feature type="compositionally biased region" description="Basic and acidic residues" evidence="6">
    <location>
        <begin position="298"/>
        <end position="309"/>
    </location>
</feature>
<accession>A0A6A5XXD0</accession>
<evidence type="ECO:0000313" key="9">
    <source>
        <dbReference type="EMBL" id="KAF2017477.1"/>
    </source>
</evidence>
<keyword evidence="10" id="KW-1185">Reference proteome</keyword>
<organism evidence="9 10">
    <name type="scientific">Aaosphaeria arxii CBS 175.79</name>
    <dbReference type="NCBI Taxonomy" id="1450172"/>
    <lineage>
        <taxon>Eukaryota</taxon>
        <taxon>Fungi</taxon>
        <taxon>Dikarya</taxon>
        <taxon>Ascomycota</taxon>
        <taxon>Pezizomycotina</taxon>
        <taxon>Dothideomycetes</taxon>
        <taxon>Pleosporomycetidae</taxon>
        <taxon>Pleosporales</taxon>
        <taxon>Pleosporales incertae sedis</taxon>
        <taxon>Aaosphaeria</taxon>
    </lineage>
</organism>
<name>A0A6A5XXD0_9PLEO</name>